<feature type="region of interest" description="Disordered" evidence="7">
    <location>
        <begin position="56"/>
        <end position="99"/>
    </location>
</feature>
<keyword evidence="11" id="KW-1185">Reference proteome</keyword>
<proteinExistence type="inferred from homology"/>
<evidence type="ECO:0000256" key="8">
    <source>
        <dbReference type="SAM" id="Phobius"/>
    </source>
</evidence>
<keyword evidence="4" id="KW-0256">Endoplasmic reticulum</keyword>
<evidence type="ECO:0000256" key="1">
    <source>
        <dbReference type="ARBA" id="ARBA00004477"/>
    </source>
</evidence>
<keyword evidence="3 8" id="KW-0812">Transmembrane</keyword>
<evidence type="ECO:0000313" key="11">
    <source>
        <dbReference type="Proteomes" id="UP001163046"/>
    </source>
</evidence>
<comment type="similarity">
    <text evidence="2">Belongs to the peptidase S54 family.</text>
</comment>
<dbReference type="AlphaFoldDB" id="A0A9W9YQ40"/>
<dbReference type="OrthoDB" id="2146116at2759"/>
<reference evidence="10" key="1">
    <citation type="submission" date="2023-01" db="EMBL/GenBank/DDBJ databases">
        <title>Genome assembly of the deep-sea coral Lophelia pertusa.</title>
        <authorList>
            <person name="Herrera S."/>
            <person name="Cordes E."/>
        </authorList>
    </citation>
    <scope>NUCLEOTIDE SEQUENCE</scope>
    <source>
        <strain evidence="10">USNM1676648</strain>
        <tissue evidence="10">Polyp</tissue>
    </source>
</reference>
<dbReference type="PANTHER" id="PTHR45965">
    <property type="entry name" value="INACTIVE RHOMBOID PROTEIN"/>
    <property type="match status" value="1"/>
</dbReference>
<dbReference type="Pfam" id="PF01694">
    <property type="entry name" value="Rhomboid"/>
    <property type="match status" value="1"/>
</dbReference>
<dbReference type="FunFam" id="1.20.1540.10:FF:000025">
    <property type="entry name" value="Putative rhomboid family"/>
    <property type="match status" value="1"/>
</dbReference>
<name>A0A9W9YQ40_9CNID</name>
<gene>
    <name evidence="10" type="ORF">OS493_013114</name>
</gene>
<sequence length="598" mass="67809">MLLEAGRSFSPAVMSRSESDEVDSAFRADGVVHGVDHRDIDDEVFFSFAPERPKRRLDRPGFMPGIQEEEKPVTPVPQEAKDEVEGPPRPPIRSARGQRIRDRPRVTNANRREYGKGMVGRMLNRTIKRKRLTSTIKKQMASLTDHRPFFTYWISFVQIVVLIVGLAVHGFAPIGFTETTREQLIDKSQKGTLVPTFVARAIPDNFWIGPDQAGLIKMGAKFAPCMRTDRRLQAVLAEEKRNESETGCCVKSDDSGCIQTSKEECSKAFAYFYKYSKKDNKTRVVCGQDPVTCLEPPSVEPYEWDPTDITKWPDCKESKPNLSPAEYPHMTCEIHGRPCCMGNEAICKIISKDECEFYNGRFHENFTLCSQVDCLSDTCGMLDFHEKETPDQLYRLWMAVFAHAGIIHLTCTLIFHFTIMRDLEKMAGWLRLSIIYILSGIGGYLYSAILLPYQAEVGPSGSVFGVIACLFVELFQSWQIIARPFTALIKLCGLVLLLLLIGLLPYVDNFAHMIGFLFGFLLAFIFLPYLSFGEFDRRRKLIQIIVCFVLVISLYVVGFVVFYGTQDSGCNGCEYLNCIPFTRDFCQRGGKSLQPRTR</sequence>
<feature type="transmembrane region" description="Helical" evidence="8">
    <location>
        <begin position="513"/>
        <end position="532"/>
    </location>
</feature>
<dbReference type="Gene3D" id="1.20.1540.10">
    <property type="entry name" value="Rhomboid-like"/>
    <property type="match status" value="1"/>
</dbReference>
<comment type="subcellular location">
    <subcellularLocation>
        <location evidence="1">Endoplasmic reticulum membrane</location>
        <topology evidence="1">Multi-pass membrane protein</topology>
    </subcellularLocation>
</comment>
<feature type="transmembrane region" description="Helical" evidence="8">
    <location>
        <begin position="487"/>
        <end position="507"/>
    </location>
</feature>
<dbReference type="GO" id="GO:0050708">
    <property type="term" value="P:regulation of protein secretion"/>
    <property type="evidence" value="ECO:0007669"/>
    <property type="project" value="TreeGrafter"/>
</dbReference>
<feature type="transmembrane region" description="Helical" evidence="8">
    <location>
        <begin position="429"/>
        <end position="451"/>
    </location>
</feature>
<evidence type="ECO:0000256" key="4">
    <source>
        <dbReference type="ARBA" id="ARBA00022824"/>
    </source>
</evidence>
<dbReference type="PANTHER" id="PTHR45965:SF3">
    <property type="entry name" value="INACTIVE RHOMBOID PROTEIN 1"/>
    <property type="match status" value="1"/>
</dbReference>
<dbReference type="GO" id="GO:0005789">
    <property type="term" value="C:endoplasmic reticulum membrane"/>
    <property type="evidence" value="ECO:0007669"/>
    <property type="project" value="UniProtKB-SubCell"/>
</dbReference>
<feature type="region of interest" description="Disordered" evidence="7">
    <location>
        <begin position="1"/>
        <end position="23"/>
    </location>
</feature>
<feature type="transmembrane region" description="Helical" evidence="8">
    <location>
        <begin position="457"/>
        <end position="475"/>
    </location>
</feature>
<evidence type="ECO:0000256" key="7">
    <source>
        <dbReference type="SAM" id="MobiDB-lite"/>
    </source>
</evidence>
<feature type="transmembrane region" description="Helical" evidence="8">
    <location>
        <begin position="544"/>
        <end position="564"/>
    </location>
</feature>
<dbReference type="Proteomes" id="UP001163046">
    <property type="component" value="Unassembled WGS sequence"/>
</dbReference>
<evidence type="ECO:0000256" key="2">
    <source>
        <dbReference type="ARBA" id="ARBA00009045"/>
    </source>
</evidence>
<dbReference type="GO" id="GO:0004252">
    <property type="term" value="F:serine-type endopeptidase activity"/>
    <property type="evidence" value="ECO:0007669"/>
    <property type="project" value="InterPro"/>
</dbReference>
<feature type="transmembrane region" description="Helical" evidence="8">
    <location>
        <begin position="396"/>
        <end position="417"/>
    </location>
</feature>
<organism evidence="10 11">
    <name type="scientific">Desmophyllum pertusum</name>
    <dbReference type="NCBI Taxonomy" id="174260"/>
    <lineage>
        <taxon>Eukaryota</taxon>
        <taxon>Metazoa</taxon>
        <taxon>Cnidaria</taxon>
        <taxon>Anthozoa</taxon>
        <taxon>Hexacorallia</taxon>
        <taxon>Scleractinia</taxon>
        <taxon>Caryophylliina</taxon>
        <taxon>Caryophylliidae</taxon>
        <taxon>Desmophyllum</taxon>
    </lineage>
</organism>
<protein>
    <recommendedName>
        <fullName evidence="9">Peptidase S54 rhomboid domain-containing protein</fullName>
    </recommendedName>
</protein>
<evidence type="ECO:0000256" key="3">
    <source>
        <dbReference type="ARBA" id="ARBA00022692"/>
    </source>
</evidence>
<evidence type="ECO:0000256" key="5">
    <source>
        <dbReference type="ARBA" id="ARBA00022989"/>
    </source>
</evidence>
<dbReference type="InterPro" id="IPR022764">
    <property type="entry name" value="Peptidase_S54_rhomboid_dom"/>
</dbReference>
<dbReference type="InterPro" id="IPR051512">
    <property type="entry name" value="Inactive_Rhomboid"/>
</dbReference>
<keyword evidence="6 8" id="KW-0472">Membrane</keyword>
<dbReference type="InterPro" id="IPR035952">
    <property type="entry name" value="Rhomboid-like_sf"/>
</dbReference>
<accession>A0A9W9YQ40</accession>
<dbReference type="SUPFAM" id="SSF144091">
    <property type="entry name" value="Rhomboid-like"/>
    <property type="match status" value="1"/>
</dbReference>
<keyword evidence="5 8" id="KW-1133">Transmembrane helix</keyword>
<dbReference type="EMBL" id="MU827307">
    <property type="protein sequence ID" value="KAJ7362026.1"/>
    <property type="molecule type" value="Genomic_DNA"/>
</dbReference>
<feature type="domain" description="Peptidase S54 rhomboid" evidence="9">
    <location>
        <begin position="391"/>
        <end position="528"/>
    </location>
</feature>
<dbReference type="GO" id="GO:0042058">
    <property type="term" value="P:regulation of epidermal growth factor receptor signaling pathway"/>
    <property type="evidence" value="ECO:0007669"/>
    <property type="project" value="TreeGrafter"/>
</dbReference>
<evidence type="ECO:0000259" key="9">
    <source>
        <dbReference type="Pfam" id="PF01694"/>
    </source>
</evidence>
<evidence type="ECO:0000313" key="10">
    <source>
        <dbReference type="EMBL" id="KAJ7362026.1"/>
    </source>
</evidence>
<feature type="transmembrane region" description="Helical" evidence="8">
    <location>
        <begin position="149"/>
        <end position="172"/>
    </location>
</feature>
<evidence type="ECO:0000256" key="6">
    <source>
        <dbReference type="ARBA" id="ARBA00023136"/>
    </source>
</evidence>
<comment type="caution">
    <text evidence="10">The sequence shown here is derived from an EMBL/GenBank/DDBJ whole genome shotgun (WGS) entry which is preliminary data.</text>
</comment>